<dbReference type="EMBL" id="PYXZ01000002">
    <property type="protein sequence ID" value="PUA81526.1"/>
    <property type="molecule type" value="Genomic_DNA"/>
</dbReference>
<organism evidence="1 2">
    <name type="scientific">Nocardioides currus</name>
    <dbReference type="NCBI Taxonomy" id="2133958"/>
    <lineage>
        <taxon>Bacteria</taxon>
        <taxon>Bacillati</taxon>
        <taxon>Actinomycetota</taxon>
        <taxon>Actinomycetes</taxon>
        <taxon>Propionibacteriales</taxon>
        <taxon>Nocardioidaceae</taxon>
        <taxon>Nocardioides</taxon>
    </lineage>
</organism>
<sequence length="342" mass="36631">MGHGLRHPGDLVAWRRWHESRHPVRAARSRLRPTPETVVDVLTPSGGGDLLVAVEATHASVDRAVVAPLRHLPAERTSIVCPTEWQPPEGYAAHDRRTIALDAVAAMLEPTAVLAAGHYTEIGAAAFALAELRGVPFLVSQHGALTPFAPPLPRAARLLAWSEADAGFWTTGRDDVRVTVSGSQLLWKAGLRTSAATGGAGPLTYLGQGHAAEIGRARLVHAALSTCREHGAVYRPHPSERDLASRAALAAYERAGITVDDRGVPLVELTSPIVSVFSTGVLEAAARGLGAWVDFPRPPAWLGEFWERYGMRRLGNDPTTAPARPDLEPARRIAEIVTEAAR</sequence>
<keyword evidence="2" id="KW-1185">Reference proteome</keyword>
<comment type="caution">
    <text evidence="1">The sequence shown here is derived from an EMBL/GenBank/DDBJ whole genome shotgun (WGS) entry which is preliminary data.</text>
</comment>
<gene>
    <name evidence="1" type="ORF">C7S10_05445</name>
</gene>
<dbReference type="Proteomes" id="UP000244867">
    <property type="component" value="Unassembled WGS sequence"/>
</dbReference>
<protein>
    <submittedName>
        <fullName evidence="1">RNA-binding protein</fullName>
    </submittedName>
</protein>
<proteinExistence type="predicted"/>
<dbReference type="OrthoDB" id="3253594at2"/>
<evidence type="ECO:0000313" key="1">
    <source>
        <dbReference type="EMBL" id="PUA81526.1"/>
    </source>
</evidence>
<reference evidence="1 2" key="1">
    <citation type="submission" date="2018-03" db="EMBL/GenBank/DDBJ databases">
        <authorList>
            <person name="Keele B.F."/>
        </authorList>
    </citation>
    <scope>NUCLEOTIDE SEQUENCE [LARGE SCALE GENOMIC DNA]</scope>
    <source>
        <strain evidence="1 2">IB-3</strain>
    </source>
</reference>
<evidence type="ECO:0000313" key="2">
    <source>
        <dbReference type="Proteomes" id="UP000244867"/>
    </source>
</evidence>
<dbReference type="RefSeq" id="WP_108343418.1">
    <property type="nucleotide sequence ID" value="NZ_PYXZ01000002.1"/>
</dbReference>
<dbReference type="AlphaFoldDB" id="A0A2R7YZS0"/>
<accession>A0A2R7YZS0</accession>
<name>A0A2R7YZS0_9ACTN</name>